<dbReference type="CDD" id="cd16278">
    <property type="entry name" value="metallo-hydrolase-like_MBL-fold"/>
    <property type="match status" value="1"/>
</dbReference>
<dbReference type="InterPro" id="IPR041516">
    <property type="entry name" value="LACTB2_WH"/>
</dbReference>
<reference evidence="2 3" key="1">
    <citation type="submission" date="2016-10" db="EMBL/GenBank/DDBJ databases">
        <authorList>
            <person name="Varghese N."/>
            <person name="Submissions S."/>
        </authorList>
    </citation>
    <scope>NUCLEOTIDE SEQUENCE [LARGE SCALE GENOMIC DNA]</scope>
    <source>
        <strain evidence="2 3">DSM 16392</strain>
    </source>
</reference>
<evidence type="ECO:0000313" key="2">
    <source>
        <dbReference type="EMBL" id="SFK10342.1"/>
    </source>
</evidence>
<organism evidence="2 3">
    <name type="scientific">Pseudovibrio ascidiaceicola</name>
    <dbReference type="NCBI Taxonomy" id="285279"/>
    <lineage>
        <taxon>Bacteria</taxon>
        <taxon>Pseudomonadati</taxon>
        <taxon>Pseudomonadota</taxon>
        <taxon>Alphaproteobacteria</taxon>
        <taxon>Hyphomicrobiales</taxon>
        <taxon>Stappiaceae</taxon>
        <taxon>Pseudovibrio</taxon>
    </lineage>
</organism>
<comment type="caution">
    <text evidence="2">The sequence shown here is derived from an EMBL/GenBank/DDBJ whole genome shotgun (WGS) entry which is preliminary data.</text>
</comment>
<dbReference type="InterPro" id="IPR036388">
    <property type="entry name" value="WH-like_DNA-bd_sf"/>
</dbReference>
<dbReference type="Pfam" id="PF17778">
    <property type="entry name" value="WHD_BLACT"/>
    <property type="match status" value="1"/>
</dbReference>
<proteinExistence type="predicted"/>
<keyword evidence="3" id="KW-1185">Reference proteome</keyword>
<feature type="domain" description="Metallo-beta-lactamase" evidence="1">
    <location>
        <begin position="39"/>
        <end position="215"/>
    </location>
</feature>
<sequence length="305" mass="32938">MSKMDFNREFDARHGELVAITDELSRVTCNNPSALTFAGTNTFLVGKNEVVVIDPGPMDLEHLDALMKAIDGRPVKAILVSHTHVDHSPLAGPLKEKTGAPVMGCGPHKRAVSFADMAETPMDASSQKDFAPDEELEDGAKISVDGVTIEVVATPGHTENHLSFALPEQGVMLPGDHVMAWSTTIVAPPDGSMNAYMKSLDKLIARSETRYFPSHGGEVNNPKVFLPQLKQHRQMRSDAILERLHAGDDDVMTMVKAIYTDVGPKLHGAAALNVLAQLDDLIAQGVVLCNGKVTLSAKFTLRELT</sequence>
<accession>A0A1I3WS87</accession>
<dbReference type="Gene3D" id="1.10.10.10">
    <property type="entry name" value="Winged helix-like DNA-binding domain superfamily/Winged helix DNA-binding domain"/>
    <property type="match status" value="1"/>
</dbReference>
<dbReference type="PANTHER" id="PTHR23131:SF0">
    <property type="entry name" value="ENDORIBONUCLEASE LACTB2"/>
    <property type="match status" value="1"/>
</dbReference>
<gene>
    <name evidence="2" type="ORF">SAMN04488518_102153</name>
</gene>
<dbReference type="InterPro" id="IPR001279">
    <property type="entry name" value="Metallo-B-lactamas"/>
</dbReference>
<dbReference type="InterPro" id="IPR050662">
    <property type="entry name" value="Sec-metab_biosynth-thioest"/>
</dbReference>
<name>A0A1I3WS87_9HYPH</name>
<dbReference type="PANTHER" id="PTHR23131">
    <property type="entry name" value="ENDORIBONUCLEASE LACTB2"/>
    <property type="match status" value="1"/>
</dbReference>
<dbReference type="Pfam" id="PF00753">
    <property type="entry name" value="Lactamase_B"/>
    <property type="match status" value="1"/>
</dbReference>
<dbReference type="SUPFAM" id="SSF56281">
    <property type="entry name" value="Metallo-hydrolase/oxidoreductase"/>
    <property type="match status" value="1"/>
</dbReference>
<protein>
    <submittedName>
        <fullName evidence="2">Glyoxylase, beta-lactamase superfamily II</fullName>
    </submittedName>
</protein>
<evidence type="ECO:0000313" key="3">
    <source>
        <dbReference type="Proteomes" id="UP000199598"/>
    </source>
</evidence>
<dbReference type="InterPro" id="IPR036866">
    <property type="entry name" value="RibonucZ/Hydroxyglut_hydro"/>
</dbReference>
<dbReference type="SMART" id="SM00849">
    <property type="entry name" value="Lactamase_B"/>
    <property type="match status" value="1"/>
</dbReference>
<evidence type="ECO:0000259" key="1">
    <source>
        <dbReference type="SMART" id="SM00849"/>
    </source>
</evidence>
<dbReference type="Proteomes" id="UP000199598">
    <property type="component" value="Unassembled WGS sequence"/>
</dbReference>
<dbReference type="EMBL" id="FOSK01000002">
    <property type="protein sequence ID" value="SFK10342.1"/>
    <property type="molecule type" value="Genomic_DNA"/>
</dbReference>
<dbReference type="Gene3D" id="3.60.15.10">
    <property type="entry name" value="Ribonuclease Z/Hydroxyacylglutathione hydrolase-like"/>
    <property type="match status" value="1"/>
</dbReference>
<dbReference type="RefSeq" id="WP_093517272.1">
    <property type="nucleotide sequence ID" value="NZ_FOSK01000002.1"/>
</dbReference>